<feature type="transmembrane region" description="Helical" evidence="1">
    <location>
        <begin position="176"/>
        <end position="199"/>
    </location>
</feature>
<dbReference type="RefSeq" id="WP_132600184.1">
    <property type="nucleotide sequence ID" value="NZ_SMKO01000122.1"/>
</dbReference>
<comment type="caution">
    <text evidence="2">The sequence shown here is derived from an EMBL/GenBank/DDBJ whole genome shotgun (WGS) entry which is preliminary data.</text>
</comment>
<feature type="transmembrane region" description="Helical" evidence="1">
    <location>
        <begin position="219"/>
        <end position="241"/>
    </location>
</feature>
<keyword evidence="1" id="KW-0812">Transmembrane</keyword>
<dbReference type="Pfam" id="PF12730">
    <property type="entry name" value="ABC2_membrane_4"/>
    <property type="match status" value="1"/>
</dbReference>
<evidence type="ECO:0000256" key="1">
    <source>
        <dbReference type="SAM" id="Phobius"/>
    </source>
</evidence>
<keyword evidence="1" id="KW-0472">Membrane</keyword>
<reference evidence="2 3" key="1">
    <citation type="submission" date="2019-03" db="EMBL/GenBank/DDBJ databases">
        <title>Draft genome sequences of novel Actinobacteria.</title>
        <authorList>
            <person name="Sahin N."/>
            <person name="Ay H."/>
            <person name="Saygin H."/>
        </authorList>
    </citation>
    <scope>NUCLEOTIDE SEQUENCE [LARGE SCALE GENOMIC DNA]</scope>
    <source>
        <strain evidence="2 3">KC310</strain>
    </source>
</reference>
<feature type="transmembrane region" description="Helical" evidence="1">
    <location>
        <begin position="145"/>
        <end position="169"/>
    </location>
</feature>
<evidence type="ECO:0000313" key="3">
    <source>
        <dbReference type="Proteomes" id="UP000295258"/>
    </source>
</evidence>
<dbReference type="PANTHER" id="PTHR37305:SF1">
    <property type="entry name" value="MEMBRANE PROTEIN"/>
    <property type="match status" value="1"/>
</dbReference>
<dbReference type="PANTHER" id="PTHR37305">
    <property type="entry name" value="INTEGRAL MEMBRANE PROTEIN-RELATED"/>
    <property type="match status" value="1"/>
</dbReference>
<dbReference type="AlphaFoldDB" id="A0A4R4V1V8"/>
<feature type="transmembrane region" description="Helical" evidence="1">
    <location>
        <begin position="20"/>
        <end position="41"/>
    </location>
</feature>
<protein>
    <submittedName>
        <fullName evidence="2">ABC transporter permease</fullName>
    </submittedName>
</protein>
<organism evidence="2 3">
    <name type="scientific">Nonomuraea deserti</name>
    <dbReference type="NCBI Taxonomy" id="1848322"/>
    <lineage>
        <taxon>Bacteria</taxon>
        <taxon>Bacillati</taxon>
        <taxon>Actinomycetota</taxon>
        <taxon>Actinomycetes</taxon>
        <taxon>Streptosporangiales</taxon>
        <taxon>Streptosporangiaceae</taxon>
        <taxon>Nonomuraea</taxon>
    </lineage>
</organism>
<feature type="transmembrane region" description="Helical" evidence="1">
    <location>
        <begin position="104"/>
        <end position="125"/>
    </location>
</feature>
<keyword evidence="3" id="KW-1185">Reference proteome</keyword>
<sequence>MRAALRGEWRKLRTLRSTTYSLVVLAVLSVGFGALFSGGAAGSHRERPAEFDPAALSLQGGAMFGQIVIGVLGVLSITSEYAAGTITAGLAAVPRRGRLFAAKAAVVGVVAAVAGLSAALASFLIGQWVFAAGGVPYAGLGDAGVARAVLGAGLYLALIGLLGLALGFLTRSTAAGVTLLTSMTVLVLAVLQLLPQWAAGFWPTVAGMQVVTTLPGSSPWPGFLLFTVFVAALTAAALWTFQRRDA</sequence>
<gene>
    <name evidence="2" type="ORF">E1292_33040</name>
</gene>
<name>A0A4R4V1V8_9ACTN</name>
<keyword evidence="1" id="KW-1133">Transmembrane helix</keyword>
<dbReference type="Proteomes" id="UP000295258">
    <property type="component" value="Unassembled WGS sequence"/>
</dbReference>
<feature type="transmembrane region" description="Helical" evidence="1">
    <location>
        <begin position="61"/>
        <end position="83"/>
    </location>
</feature>
<evidence type="ECO:0000313" key="2">
    <source>
        <dbReference type="EMBL" id="TDC99088.1"/>
    </source>
</evidence>
<dbReference type="EMBL" id="SMKO01000122">
    <property type="protein sequence ID" value="TDC99088.1"/>
    <property type="molecule type" value="Genomic_DNA"/>
</dbReference>
<accession>A0A4R4V1V8</accession>
<proteinExistence type="predicted"/>